<dbReference type="GO" id="GO:0006515">
    <property type="term" value="P:protein quality control for misfolded or incompletely synthesized proteins"/>
    <property type="evidence" value="ECO:0007669"/>
    <property type="project" value="TreeGrafter"/>
</dbReference>
<evidence type="ECO:0000313" key="3">
    <source>
        <dbReference type="Proteomes" id="UP000220034"/>
    </source>
</evidence>
<dbReference type="Proteomes" id="UP000220034">
    <property type="component" value="Unassembled WGS sequence"/>
</dbReference>
<name>A0A2C9CVR8_9RHOB</name>
<gene>
    <name evidence="2" type="ORF">SAMN06273572_10899</name>
</gene>
<dbReference type="Gene3D" id="3.40.50.300">
    <property type="entry name" value="P-loop containing nucleotide triphosphate hydrolases"/>
    <property type="match status" value="1"/>
</dbReference>
<dbReference type="GO" id="GO:0005524">
    <property type="term" value="F:ATP binding"/>
    <property type="evidence" value="ECO:0007669"/>
    <property type="project" value="InterPro"/>
</dbReference>
<dbReference type="Pfam" id="PF00004">
    <property type="entry name" value="AAA"/>
    <property type="match status" value="1"/>
</dbReference>
<dbReference type="GO" id="GO:0004252">
    <property type="term" value="F:serine-type endopeptidase activity"/>
    <property type="evidence" value="ECO:0007669"/>
    <property type="project" value="InterPro"/>
</dbReference>
<dbReference type="OrthoDB" id="5297432at2"/>
<evidence type="ECO:0000313" key="2">
    <source>
        <dbReference type="EMBL" id="SOH95225.1"/>
    </source>
</evidence>
<evidence type="ECO:0000259" key="1">
    <source>
        <dbReference type="SMART" id="SM00382"/>
    </source>
</evidence>
<dbReference type="InterPro" id="IPR003959">
    <property type="entry name" value="ATPase_AAA_core"/>
</dbReference>
<dbReference type="SMART" id="SM00382">
    <property type="entry name" value="AAA"/>
    <property type="match status" value="1"/>
</dbReference>
<dbReference type="InterPro" id="IPR027417">
    <property type="entry name" value="P-loop_NTPase"/>
</dbReference>
<dbReference type="GO" id="GO:0016887">
    <property type="term" value="F:ATP hydrolysis activity"/>
    <property type="evidence" value="ECO:0007669"/>
    <property type="project" value="InterPro"/>
</dbReference>
<dbReference type="GO" id="GO:0004176">
    <property type="term" value="F:ATP-dependent peptidase activity"/>
    <property type="evidence" value="ECO:0007669"/>
    <property type="project" value="InterPro"/>
</dbReference>
<sequence>MTTSTVPARFLGFDLPTSPEDSVDKVRDRLMRSQQARAVRRPATPAVKTTPDCLDALLDDLLDTPSINTSTARPSSAGTSSRAITLSRRYMRRRTASLERLSHLKPDDRDSLLAAAYGARAVGVVDRDRMEERIAELHAIYPWLASASTAVMKHMRLRTFTGPAPLHTPPMILLGPPGIAKSSWARDLAQLFNVPSVDIDVGASNGATFSVSGVERGWGSATPGRVVRTMLRERLANPLVILDEIDKIPEQVTTSGGGKLPGAYEVLKSMIEPITARAWSCPFYQLPFDLTRVSWIMATNSVDRMPAAFLDRCKIIRLESPSFDHLAAAGRQLLRDSLPEDQRELGNTLLCEALHKLGKKQVRVSLRQVERMVETVVEGLSGPMLI</sequence>
<reference evidence="3" key="1">
    <citation type="submission" date="2017-09" db="EMBL/GenBank/DDBJ databases">
        <authorList>
            <person name="Varghese N."/>
            <person name="Submissions S."/>
        </authorList>
    </citation>
    <scope>NUCLEOTIDE SEQUENCE [LARGE SCALE GENOMIC DNA]</scope>
    <source>
        <strain evidence="3">C7</strain>
    </source>
</reference>
<dbReference type="SUPFAM" id="SSF52540">
    <property type="entry name" value="P-loop containing nucleoside triphosphate hydrolases"/>
    <property type="match status" value="1"/>
</dbReference>
<dbReference type="AlphaFoldDB" id="A0A2C9CVR8"/>
<proteinExistence type="predicted"/>
<protein>
    <submittedName>
        <fullName evidence="2">ATPase family associated with various cellular activities (AAA)</fullName>
    </submittedName>
</protein>
<dbReference type="RefSeq" id="WP_097931528.1">
    <property type="nucleotide sequence ID" value="NZ_OCTN01000008.1"/>
</dbReference>
<organism evidence="2 3">
    <name type="scientific">Pontivivens marinum</name>
    <dbReference type="NCBI Taxonomy" id="1690039"/>
    <lineage>
        <taxon>Bacteria</taxon>
        <taxon>Pseudomonadati</taxon>
        <taxon>Pseudomonadota</taxon>
        <taxon>Alphaproteobacteria</taxon>
        <taxon>Rhodobacterales</taxon>
        <taxon>Paracoccaceae</taxon>
        <taxon>Pontivivens</taxon>
    </lineage>
</organism>
<keyword evidence="3" id="KW-1185">Reference proteome</keyword>
<dbReference type="EMBL" id="OCTN01000008">
    <property type="protein sequence ID" value="SOH95225.1"/>
    <property type="molecule type" value="Genomic_DNA"/>
</dbReference>
<dbReference type="InterPro" id="IPR003593">
    <property type="entry name" value="AAA+_ATPase"/>
</dbReference>
<dbReference type="PANTHER" id="PTHR43718">
    <property type="entry name" value="LON PROTEASE"/>
    <property type="match status" value="1"/>
</dbReference>
<feature type="domain" description="AAA+ ATPase" evidence="1">
    <location>
        <begin position="167"/>
        <end position="322"/>
    </location>
</feature>
<dbReference type="InterPro" id="IPR027065">
    <property type="entry name" value="Lon_Prtase"/>
</dbReference>
<accession>A0A2C9CVR8</accession>
<dbReference type="PANTHER" id="PTHR43718:SF2">
    <property type="entry name" value="LON PROTEASE HOMOLOG, MITOCHONDRIAL"/>
    <property type="match status" value="1"/>
</dbReference>